<evidence type="ECO:0000256" key="5">
    <source>
        <dbReference type="ARBA" id="ARBA00022840"/>
    </source>
</evidence>
<gene>
    <name evidence="16" type="ORF">AND_006209</name>
</gene>
<keyword evidence="13" id="KW-0443">Lipid metabolism</keyword>
<evidence type="ECO:0000256" key="4">
    <source>
        <dbReference type="ARBA" id="ARBA00022832"/>
    </source>
</evidence>
<comment type="catalytic activity">
    <reaction evidence="7">
        <text>a long-chain fatty acid + ATP + CoA = a long-chain fatty acyl-CoA + AMP + diphosphate</text>
        <dbReference type="Rhea" id="RHEA:15421"/>
        <dbReference type="ChEBI" id="CHEBI:30616"/>
        <dbReference type="ChEBI" id="CHEBI:33019"/>
        <dbReference type="ChEBI" id="CHEBI:57287"/>
        <dbReference type="ChEBI" id="CHEBI:57560"/>
        <dbReference type="ChEBI" id="CHEBI:83139"/>
        <dbReference type="ChEBI" id="CHEBI:456215"/>
        <dbReference type="EC" id="6.2.1.3"/>
    </reaction>
    <physiologicalReaction direction="left-to-right" evidence="7">
        <dbReference type="Rhea" id="RHEA:15422"/>
    </physiologicalReaction>
</comment>
<dbReference type="Proteomes" id="UP000000673">
    <property type="component" value="Unassembled WGS sequence"/>
</dbReference>
<reference evidence="17" key="4">
    <citation type="submission" date="2015-06" db="UniProtKB">
        <authorList>
            <consortium name="EnsemblMetazoa"/>
        </authorList>
    </citation>
    <scope>IDENTIFICATION</scope>
</reference>
<evidence type="ECO:0000313" key="17">
    <source>
        <dbReference type="EnsemblMetazoa" id="ADAC006209-PA"/>
    </source>
</evidence>
<dbReference type="PANTHER" id="PTHR43272">
    <property type="entry name" value="LONG-CHAIN-FATTY-ACID--COA LIGASE"/>
    <property type="match status" value="1"/>
</dbReference>
<dbReference type="EC" id="6.2.1.3" evidence="13"/>
<dbReference type="InterPro" id="IPR000873">
    <property type="entry name" value="AMP-dep_synth/lig_dom"/>
</dbReference>
<comment type="catalytic activity">
    <reaction evidence="11">
        <text>(E)-hexadec-2-enoate + ATP + CoA = (2E)-hexadecenoyl-CoA + AMP + diphosphate</text>
        <dbReference type="Rhea" id="RHEA:36139"/>
        <dbReference type="ChEBI" id="CHEBI:30616"/>
        <dbReference type="ChEBI" id="CHEBI:33019"/>
        <dbReference type="ChEBI" id="CHEBI:57287"/>
        <dbReference type="ChEBI" id="CHEBI:61526"/>
        <dbReference type="ChEBI" id="CHEBI:72745"/>
        <dbReference type="ChEBI" id="CHEBI:456215"/>
    </reaction>
    <physiologicalReaction direction="left-to-right" evidence="11">
        <dbReference type="Rhea" id="RHEA:36140"/>
    </physiologicalReaction>
</comment>
<accession>W5JFJ0</accession>
<sequence length="1550" mass="172254">MATSSSISDISFEAKLWKRVPVSEASLISSPNQYREYPSLRLSLFRSEASTTPLLNRSRIIGFDATMEEEGVVLVTTAPPYAGALPDEMSPAAHGAVSTIAPKTGTIILAMMFLKSSPQFFNGQTLGRMFEASGAVKCFLESFLHMDCESQFNRNQERSIGFAGLYTVYALRLKMTMSKAKQPTEATERIPDFDPETEDLSVHRWLEKVEEFARINRFSEDQMYCLARGKLAGVAKEWLVSAEVGNWQDFRIALLEVFGSVGASKATTRKHRALERRKKLANETASEYIEVMVQLGKRQKLPESFVVRHIVAGLGDPVLSKVLPRGTSLMQLRKAIDWQTEIGKLMRQYNDSELGVESFERLADTLESMVLDSGEELMRLVCGEAEVLSTITVELRELLKQYRSAVSCSLFDLGTCKTHQIVIHLNDDGPPESQDIPELAKTEPTRALQTSVISHLTCDVILKSNVDHHLRHLRSPPPVQLLNGTELWLDLAHLNGRCCKESPNFLLPQPLLSALPAFRYFTLLDFNAGHLQIPIAVGSRHHFAFTTPSFGEFEFVRAPSNFANTTIIFHKILIELTRRLHPGDAVVLHDTLLIPSQDTGEGLSKLARVFAGLTGFGLTLDLRRSRFFLKEVGLFNWIVRQGKVISTGLPFEPIHHSSSRRLTLLIKVASASAGPESWLLSDWKETENGGIGPSTTTTTRNDTRHCTVIGSNAKGLGISVLARMHVYTLPTTDGAGEERREDDASNRDEPYGDDGDDDGECQDTRCQECVIQTRGPGTGRDSTATPLIQQLSTHKIVAMAKTLDLSPHLLGTSGWFKGQVDEIEENLQCIGGTAGAVTLTAIAAGAAYYYSTRPVPEKPLVPLHNQCPIEDEPVRIPINPSFQSDILKVMRQMYPISPTFRYKVRIVLGDLSSRGSLKGPEQIHVSKFYKEAKDGKFVDCLEEDVRTLYQSFRKGSHASNNGPCLGWRDNLQSPYQWMNFNETLLRAKNFGSGLISLGLRPGPSTFIGIYSQNRPEWILFEQGCYCYSLVVVPLYDTLGPDACAFIVEQTEMQVVVVEDDKKVNLLLDKAPRSLRKVVVIKEVRPATLQRAKNVGIEVHTFDEVEKLGASNDHPELEPKPSDLCTVCYTSGTTGNPKGVMLTHANVLSGVTGVLLQLGTHRPRVGDVMVSFLPLAHMLERCCENGVYYMGGAVGFFSGDIKELTNDLKALKPTLMPAVPRLLNRVYDKVFAEVSRSSIKKLLLNMALSSKEAEIKRGIVRRNSIWDKLVFRKIQEGFGGRLRLMVVGSAPLSTAVLSFSRAALGCLICEGYGQTECTAPITLTVQGDFVAGHVGPPVACNAIKLVDVPEMEYYASQQQGEICVKGANVFIGYLKDPQRTAETIDTDGWHHTGDIGQWLPNGTLKVIDRKKHIFKLSQGEYIVPEKIENAYIRSQYVEQVFVHGESLKSCIVAIVVPDVEVIKSWAQENNIPGTLSVLCNNPDVKQLILNDMNLWGKEFGLKSFEQVKDIYLHPDPFSVQNGLLTPTFKSRRPQIRNYFAPQLEDMYKHLD</sequence>
<dbReference type="InterPro" id="IPR043128">
    <property type="entry name" value="Rev_trsase/Diguanyl_cyclase"/>
</dbReference>
<dbReference type="InterPro" id="IPR020845">
    <property type="entry name" value="AMP-binding_CS"/>
</dbReference>
<evidence type="ECO:0000256" key="1">
    <source>
        <dbReference type="ARBA" id="ARBA00006432"/>
    </source>
</evidence>
<dbReference type="GO" id="GO:0005783">
    <property type="term" value="C:endoplasmic reticulum"/>
    <property type="evidence" value="ECO:0007669"/>
    <property type="project" value="TreeGrafter"/>
</dbReference>
<evidence type="ECO:0000256" key="13">
    <source>
        <dbReference type="RuleBase" id="RU369030"/>
    </source>
</evidence>
<dbReference type="GO" id="GO:0016020">
    <property type="term" value="C:membrane"/>
    <property type="evidence" value="ECO:0007669"/>
    <property type="project" value="TreeGrafter"/>
</dbReference>
<evidence type="ECO:0000256" key="8">
    <source>
        <dbReference type="ARBA" id="ARBA00024495"/>
    </source>
</evidence>
<reference evidence="16" key="2">
    <citation type="submission" date="2010-05" db="EMBL/GenBank/DDBJ databases">
        <authorList>
            <person name="Almeida L.G."/>
            <person name="Nicolas M.F."/>
            <person name="Souza R.C."/>
            <person name="Vasconcelos A.T.R."/>
        </authorList>
    </citation>
    <scope>NUCLEOTIDE SEQUENCE</scope>
</reference>
<dbReference type="GO" id="GO:0005524">
    <property type="term" value="F:ATP binding"/>
    <property type="evidence" value="ECO:0007669"/>
    <property type="project" value="UniProtKB-KW"/>
</dbReference>
<dbReference type="SUPFAM" id="SSF56801">
    <property type="entry name" value="Acetyl-CoA synthetase-like"/>
    <property type="match status" value="1"/>
</dbReference>
<dbReference type="SUPFAM" id="SSF56672">
    <property type="entry name" value="DNA/RNA polymerases"/>
    <property type="match status" value="1"/>
</dbReference>
<evidence type="ECO:0000256" key="11">
    <source>
        <dbReference type="ARBA" id="ARBA00024565"/>
    </source>
</evidence>
<comment type="similarity">
    <text evidence="1 13">Belongs to the ATP-dependent AMP-binding enzyme family.</text>
</comment>
<evidence type="ECO:0000259" key="15">
    <source>
        <dbReference type="Pfam" id="PF00501"/>
    </source>
</evidence>
<keyword evidence="18" id="KW-1185">Reference proteome</keyword>
<feature type="compositionally biased region" description="Basic and acidic residues" evidence="14">
    <location>
        <begin position="736"/>
        <end position="750"/>
    </location>
</feature>
<keyword evidence="5 13" id="KW-0067">ATP-binding</keyword>
<comment type="catalytic activity">
    <reaction evidence="12">
        <text>hexadecanoate + ATP + CoA = hexadecanoyl-CoA + AMP + diphosphate</text>
        <dbReference type="Rhea" id="RHEA:30751"/>
        <dbReference type="ChEBI" id="CHEBI:7896"/>
        <dbReference type="ChEBI" id="CHEBI:30616"/>
        <dbReference type="ChEBI" id="CHEBI:33019"/>
        <dbReference type="ChEBI" id="CHEBI:57287"/>
        <dbReference type="ChEBI" id="CHEBI:57379"/>
        <dbReference type="ChEBI" id="CHEBI:456215"/>
    </reaction>
    <physiologicalReaction direction="left-to-right" evidence="12">
        <dbReference type="Rhea" id="RHEA:30752"/>
    </physiologicalReaction>
</comment>
<dbReference type="InterPro" id="IPR042099">
    <property type="entry name" value="ANL_N_sf"/>
</dbReference>
<dbReference type="eggNOG" id="KOG1256">
    <property type="taxonomic scope" value="Eukaryota"/>
</dbReference>
<reference evidence="16 18" key="1">
    <citation type="journal article" date="2010" name="BMC Genomics">
        <title>Combination of measures distinguishes pre-miRNAs from other stem-loops in the genome of the newly sequenced Anopheles darlingi.</title>
        <authorList>
            <person name="Mendes N.D."/>
            <person name="Freitas A.T."/>
            <person name="Vasconcelos A.T."/>
            <person name="Sagot M.F."/>
        </authorList>
    </citation>
    <scope>NUCLEOTIDE SEQUENCE</scope>
</reference>
<dbReference type="InterPro" id="IPR045311">
    <property type="entry name" value="LC-FACS_euk"/>
</dbReference>
<evidence type="ECO:0000256" key="9">
    <source>
        <dbReference type="ARBA" id="ARBA00024532"/>
    </source>
</evidence>
<evidence type="ECO:0000256" key="14">
    <source>
        <dbReference type="SAM" id="MobiDB-lite"/>
    </source>
</evidence>
<proteinExistence type="inferred from homology"/>
<dbReference type="PROSITE" id="PS00455">
    <property type="entry name" value="AMP_BINDING"/>
    <property type="match status" value="1"/>
</dbReference>
<dbReference type="EMBL" id="ADMH02001544">
    <property type="protein sequence ID" value="ETN62108.1"/>
    <property type="molecule type" value="Genomic_DNA"/>
</dbReference>
<comment type="catalytic activity">
    <reaction evidence="8">
        <text>12-hydroxy-(5Z,8Z,10E,14Z)-eicosatetraenoate + ATP + CoA = 12-hydroxy-(5Z,8Z,10E,14Z)-eicosatetraenoyl-CoA + AMP + diphosphate</text>
        <dbReference type="Rhea" id="RHEA:52112"/>
        <dbReference type="ChEBI" id="CHEBI:30616"/>
        <dbReference type="ChEBI" id="CHEBI:33019"/>
        <dbReference type="ChEBI" id="CHEBI:57287"/>
        <dbReference type="ChEBI" id="CHEBI:90718"/>
        <dbReference type="ChEBI" id="CHEBI:136408"/>
        <dbReference type="ChEBI" id="CHEBI:456215"/>
    </reaction>
    <physiologicalReaction direction="left-to-right" evidence="8">
        <dbReference type="Rhea" id="RHEA:52113"/>
    </physiologicalReaction>
</comment>
<protein>
    <recommendedName>
        <fullName evidence="13">Long-chain-fatty-acid--CoA ligase</fullName>
        <ecNumber evidence="13">6.2.1.3</ecNumber>
    </recommendedName>
</protein>
<keyword evidence="4 13" id="KW-0276">Fatty acid metabolism</keyword>
<evidence type="ECO:0000256" key="12">
    <source>
        <dbReference type="ARBA" id="ARBA00049139"/>
    </source>
</evidence>
<dbReference type="EnsemblMetazoa" id="ADAC006209-RA">
    <property type="protein sequence ID" value="ADAC006209-PA"/>
    <property type="gene ID" value="ADAC006209"/>
</dbReference>
<dbReference type="GO" id="GO:0047676">
    <property type="term" value="F:arachidonate-CoA ligase activity"/>
    <property type="evidence" value="ECO:0007669"/>
    <property type="project" value="UniProtKB-EC"/>
</dbReference>
<dbReference type="PANTHER" id="PTHR43272:SF107">
    <property type="entry name" value="LONG-CHAIN-FATTY-ACID--COA LIGASE 5"/>
    <property type="match status" value="1"/>
</dbReference>
<evidence type="ECO:0000256" key="7">
    <source>
        <dbReference type="ARBA" id="ARBA00024484"/>
    </source>
</evidence>
<feature type="compositionally biased region" description="Acidic residues" evidence="14">
    <location>
        <begin position="751"/>
        <end position="760"/>
    </location>
</feature>
<dbReference type="Gene3D" id="3.10.10.10">
    <property type="entry name" value="HIV Type 1 Reverse Transcriptase, subunit A, domain 1"/>
    <property type="match status" value="1"/>
</dbReference>
<reference evidence="16" key="3">
    <citation type="journal article" date="2013" name="Nucleic Acids Res.">
        <title>The genome of Anopheles darlingi, the main neotropical malaria vector.</title>
        <authorList>
            <person name="Marinotti O."/>
            <person name="Cerqueira G.C."/>
            <person name="de Almeida L.G."/>
            <person name="Ferro M.I."/>
            <person name="Loreto E.L."/>
            <person name="Zaha A."/>
            <person name="Teixeira S.M."/>
            <person name="Wespiser A.R."/>
            <person name="Almeida E Silva A."/>
            <person name="Schlindwein A.D."/>
            <person name="Pacheco A.C."/>
            <person name="Silva A.L."/>
            <person name="Graveley B.R."/>
            <person name="Walenz B.P."/>
            <person name="Lima Bde A."/>
            <person name="Ribeiro C.A."/>
            <person name="Nunes-Silva C.G."/>
            <person name="de Carvalho C.R."/>
            <person name="Soares C.M."/>
            <person name="de Menezes C.B."/>
            <person name="Matiolli C."/>
            <person name="Caffrey D."/>
            <person name="Araujo D.A."/>
            <person name="de Oliveira D.M."/>
            <person name="Golenbock D."/>
            <person name="Grisard E.C."/>
            <person name="Fantinatti-Garboggini F."/>
            <person name="de Carvalho F.M."/>
            <person name="Barcellos F.G."/>
            <person name="Prosdocimi F."/>
            <person name="May G."/>
            <person name="Azevedo Junior G.M."/>
            <person name="Guimaraes G.M."/>
            <person name="Goldman G.H."/>
            <person name="Padilha I.Q."/>
            <person name="Batista Jda S."/>
            <person name="Ferro J.A."/>
            <person name="Ribeiro J.M."/>
            <person name="Fietto J.L."/>
            <person name="Dabbas K.M."/>
            <person name="Cerdeira L."/>
            <person name="Agnez-Lima L.F."/>
            <person name="Brocchi M."/>
            <person name="de Carvalho M.O."/>
            <person name="Teixeira Mde M."/>
            <person name="Diniz Maia Mde M."/>
            <person name="Goldman M.H."/>
            <person name="Cruz Schneider M.P."/>
            <person name="Felipe M.S."/>
            <person name="Hungria M."/>
            <person name="Nicolas M.F."/>
            <person name="Pereira M."/>
            <person name="Montes M.A."/>
            <person name="Cantao M.E."/>
            <person name="Vincentz M."/>
            <person name="Rafael M.S."/>
            <person name="Silverman N."/>
            <person name="Stoco P.H."/>
            <person name="Souza R.C."/>
            <person name="Vicentini R."/>
            <person name="Gazzinelli R.T."/>
            <person name="Neves Rde O."/>
            <person name="Silva R."/>
            <person name="Astolfi-Filho S."/>
            <person name="Maciel T.E."/>
            <person name="Urmenyi T.P."/>
            <person name="Tadei W.P."/>
            <person name="Camargo E.P."/>
            <person name="de Vasconcelos A.T."/>
        </authorList>
    </citation>
    <scope>NUCLEOTIDE SEQUENCE</scope>
</reference>
<dbReference type="Gene3D" id="3.30.70.270">
    <property type="match status" value="1"/>
</dbReference>
<dbReference type="GO" id="GO:0071897">
    <property type="term" value="P:DNA biosynthetic process"/>
    <property type="evidence" value="ECO:0007669"/>
    <property type="project" value="UniProtKB-ARBA"/>
</dbReference>
<comment type="catalytic activity">
    <reaction evidence="10">
        <text>(5Z,8Z,11Z,14Z)-eicosatetraenoate + ATP + CoA = (5Z,8Z,11Z,14Z)-eicosatetraenoyl-CoA + AMP + diphosphate</text>
        <dbReference type="Rhea" id="RHEA:19713"/>
        <dbReference type="ChEBI" id="CHEBI:30616"/>
        <dbReference type="ChEBI" id="CHEBI:32395"/>
        <dbReference type="ChEBI" id="CHEBI:33019"/>
        <dbReference type="ChEBI" id="CHEBI:57287"/>
        <dbReference type="ChEBI" id="CHEBI:57368"/>
        <dbReference type="ChEBI" id="CHEBI:456215"/>
        <dbReference type="EC" id="6.2.1.15"/>
    </reaction>
    <physiologicalReaction direction="left-to-right" evidence="10">
        <dbReference type="Rhea" id="RHEA:19714"/>
    </physiologicalReaction>
</comment>
<dbReference type="HOGENOM" id="CLU_246413_0_0_1"/>
<feature type="domain" description="AMP-dependent synthetase/ligase" evidence="15">
    <location>
        <begin position="973"/>
        <end position="1373"/>
    </location>
</feature>
<comment type="function">
    <text evidence="13">Catalyzes the conversion of long-chain fatty acids to their active form acyl-CoAs for both synthesis of cellular lipids, and degradation via beta-oxidation.</text>
</comment>
<evidence type="ECO:0000313" key="18">
    <source>
        <dbReference type="Proteomes" id="UP000000673"/>
    </source>
</evidence>
<evidence type="ECO:0000313" key="16">
    <source>
        <dbReference type="EMBL" id="ETN62108.1"/>
    </source>
</evidence>
<comment type="catalytic activity">
    <reaction evidence="9">
        <text>15-hydroxy-(5Z,8Z,11Z,13E)-eicosatetraenoate + ATP + CoA = 15-hydroxy-(5Z,8Z,11Z,13E)-eicosatetraenoyl-CoA + AMP + diphosphate</text>
        <dbReference type="Rhea" id="RHEA:52116"/>
        <dbReference type="ChEBI" id="CHEBI:30616"/>
        <dbReference type="ChEBI" id="CHEBI:33019"/>
        <dbReference type="ChEBI" id="CHEBI:57287"/>
        <dbReference type="ChEBI" id="CHEBI:78832"/>
        <dbReference type="ChEBI" id="CHEBI:136409"/>
        <dbReference type="ChEBI" id="CHEBI:456215"/>
    </reaction>
    <physiologicalReaction direction="left-to-right" evidence="9">
        <dbReference type="Rhea" id="RHEA:52117"/>
    </physiologicalReaction>
</comment>
<dbReference type="VEuPathDB" id="VectorBase:ADAR2_007192"/>
<dbReference type="InterPro" id="IPR043502">
    <property type="entry name" value="DNA/RNA_pol_sf"/>
</dbReference>
<keyword evidence="2 13" id="KW-0436">Ligase</keyword>
<dbReference type="Pfam" id="PF00501">
    <property type="entry name" value="AMP-binding"/>
    <property type="match status" value="1"/>
</dbReference>
<evidence type="ECO:0000256" key="10">
    <source>
        <dbReference type="ARBA" id="ARBA00024548"/>
    </source>
</evidence>
<comment type="catalytic activity">
    <reaction evidence="6">
        <text>5-hydroxy-(6E,8Z,11Z,14Z)-eicosatetraenoate + ATP + CoA = 5-hydroxy-(6E,8Z,11Z,14Z)-eicosatetraenoyl-CoA + AMP + diphosphate</text>
        <dbReference type="Rhea" id="RHEA:52108"/>
        <dbReference type="ChEBI" id="CHEBI:30616"/>
        <dbReference type="ChEBI" id="CHEBI:33019"/>
        <dbReference type="ChEBI" id="CHEBI:57287"/>
        <dbReference type="ChEBI" id="CHEBI:65341"/>
        <dbReference type="ChEBI" id="CHEBI:136407"/>
        <dbReference type="ChEBI" id="CHEBI:456215"/>
    </reaction>
    <physiologicalReaction direction="left-to-right" evidence="6">
        <dbReference type="Rhea" id="RHEA:52109"/>
    </physiologicalReaction>
</comment>
<feature type="region of interest" description="Disordered" evidence="14">
    <location>
        <begin position="729"/>
        <end position="760"/>
    </location>
</feature>
<dbReference type="STRING" id="43151.W5JFJ0"/>
<evidence type="ECO:0000256" key="2">
    <source>
        <dbReference type="ARBA" id="ARBA00022598"/>
    </source>
</evidence>
<dbReference type="CDD" id="cd05927">
    <property type="entry name" value="LC-FACS_euk"/>
    <property type="match status" value="1"/>
</dbReference>
<dbReference type="Gene3D" id="3.40.50.12780">
    <property type="entry name" value="N-terminal domain of ligase-like"/>
    <property type="match status" value="1"/>
</dbReference>
<dbReference type="eggNOG" id="KOG0017">
    <property type="taxonomic scope" value="Eukaryota"/>
</dbReference>
<dbReference type="VEuPathDB" id="VectorBase:ADAC006209"/>
<keyword evidence="3 13" id="KW-0547">Nucleotide-binding</keyword>
<name>W5JFJ0_ANODA</name>
<organism evidence="16">
    <name type="scientific">Anopheles darlingi</name>
    <name type="common">Mosquito</name>
    <dbReference type="NCBI Taxonomy" id="43151"/>
    <lineage>
        <taxon>Eukaryota</taxon>
        <taxon>Metazoa</taxon>
        <taxon>Ecdysozoa</taxon>
        <taxon>Arthropoda</taxon>
        <taxon>Hexapoda</taxon>
        <taxon>Insecta</taxon>
        <taxon>Pterygota</taxon>
        <taxon>Neoptera</taxon>
        <taxon>Endopterygota</taxon>
        <taxon>Diptera</taxon>
        <taxon>Nematocera</taxon>
        <taxon>Culicoidea</taxon>
        <taxon>Culicidae</taxon>
        <taxon>Anophelinae</taxon>
        <taxon>Anopheles</taxon>
    </lineage>
</organism>
<evidence type="ECO:0000256" key="3">
    <source>
        <dbReference type="ARBA" id="ARBA00022741"/>
    </source>
</evidence>
<evidence type="ECO:0000256" key="6">
    <source>
        <dbReference type="ARBA" id="ARBA00024469"/>
    </source>
</evidence>